<dbReference type="GO" id="GO:0042597">
    <property type="term" value="C:periplasmic space"/>
    <property type="evidence" value="ECO:0007669"/>
    <property type="project" value="UniProtKB-ARBA"/>
</dbReference>
<dbReference type="InterPro" id="IPR000914">
    <property type="entry name" value="SBP_5_dom"/>
</dbReference>
<dbReference type="Gene3D" id="3.10.105.10">
    <property type="entry name" value="Dipeptide-binding Protein, Domain 3"/>
    <property type="match status" value="1"/>
</dbReference>
<dbReference type="GO" id="GO:0015833">
    <property type="term" value="P:peptide transport"/>
    <property type="evidence" value="ECO:0007669"/>
    <property type="project" value="TreeGrafter"/>
</dbReference>
<dbReference type="PIRSF" id="PIRSF002741">
    <property type="entry name" value="MppA"/>
    <property type="match status" value="1"/>
</dbReference>
<evidence type="ECO:0000259" key="1">
    <source>
        <dbReference type="Pfam" id="PF00496"/>
    </source>
</evidence>
<evidence type="ECO:0000313" key="2">
    <source>
        <dbReference type="EMBL" id="KUL45607.1"/>
    </source>
</evidence>
<dbReference type="OrthoDB" id="9046151at2"/>
<sequence>MARIDDRGCDPIHITSKGAASVNKRILALPILLAATSGLAACSGSDASSGGGFATDATFTVAVDSDPGDLNPLVTNLVNAQIVGAYSYDSLLSVDPKTGKLSPFLAQSWTESPTKVTYTLRNNITCADGTPFTAQTAADNLNWIVDPAHKSPRLESVVPSDAKASAKGNVLTVTTSKPRPFMLNNLGAQQMVCEHGLKAPKILRSGSDGTGPFVIDHVVAGDSITLTRRAGYTWGPERSTSETPGMPKTVKIKIAPSPSTRANLLLSGGLNAAMVSGKDEARLTALKSLPSPAMSGMIIYNHYQGLSTADVDVRRALTQAIDLGTLTKIVTGGAGERATSLLSEHPSLCTYDSVSGNLPAYDPDAANRALHAAGASPTITLVYDNSTDTGTAGAEYVAKQWEAAGATVKLDGGDENYVISKTFAAKDPSGWSATLGLNLQTGTPAIYPQYLSGPAAPAGTNFASIDNKDYNSRVSAAARLTGDDACKGWKNAEKALMASADLVPVSVTPYPMYFNGATALYPPVGGVLPGSAIRVLK</sequence>
<proteinExistence type="predicted"/>
<dbReference type="Pfam" id="PF00496">
    <property type="entry name" value="SBP_bac_5"/>
    <property type="match status" value="1"/>
</dbReference>
<comment type="caution">
    <text evidence="2">The sequence shown here is derived from an EMBL/GenBank/DDBJ whole genome shotgun (WGS) entry which is preliminary data.</text>
</comment>
<accession>A0A0X3VML2</accession>
<reference evidence="3" key="1">
    <citation type="submission" date="2015-10" db="EMBL/GenBank/DDBJ databases">
        <authorList>
            <person name="Ju K.-S."/>
            <person name="Doroghazi J.R."/>
            <person name="Metcalf W.W."/>
        </authorList>
    </citation>
    <scope>NUCLEOTIDE SEQUENCE [LARGE SCALE GENOMIC DNA]</scope>
    <source>
        <strain evidence="3">NRRL F-8817</strain>
    </source>
</reference>
<dbReference type="AlphaFoldDB" id="A0A0X3VML2"/>
<dbReference type="InterPro" id="IPR039424">
    <property type="entry name" value="SBP_5"/>
</dbReference>
<feature type="domain" description="Solute-binding protein family 5" evidence="1">
    <location>
        <begin position="100"/>
        <end position="421"/>
    </location>
</feature>
<organism evidence="2 3">
    <name type="scientific">Streptomyces violaceusniger</name>
    <dbReference type="NCBI Taxonomy" id="68280"/>
    <lineage>
        <taxon>Bacteria</taxon>
        <taxon>Bacillati</taxon>
        <taxon>Actinomycetota</taxon>
        <taxon>Actinomycetes</taxon>
        <taxon>Kitasatosporales</taxon>
        <taxon>Streptomycetaceae</taxon>
        <taxon>Streptomyces</taxon>
        <taxon>Streptomyces violaceusniger group</taxon>
    </lineage>
</organism>
<dbReference type="InterPro" id="IPR030678">
    <property type="entry name" value="Peptide/Ni-bd"/>
</dbReference>
<dbReference type="Gene3D" id="3.40.190.10">
    <property type="entry name" value="Periplasmic binding protein-like II"/>
    <property type="match status" value="1"/>
</dbReference>
<gene>
    <name evidence="2" type="ORF">ADL28_36945</name>
</gene>
<evidence type="ECO:0000313" key="3">
    <source>
        <dbReference type="Proteomes" id="UP000053413"/>
    </source>
</evidence>
<dbReference type="PANTHER" id="PTHR30290">
    <property type="entry name" value="PERIPLASMIC BINDING COMPONENT OF ABC TRANSPORTER"/>
    <property type="match status" value="1"/>
</dbReference>
<dbReference type="SUPFAM" id="SSF53850">
    <property type="entry name" value="Periplasmic binding protein-like II"/>
    <property type="match status" value="1"/>
</dbReference>
<protein>
    <recommendedName>
        <fullName evidence="1">Solute-binding protein family 5 domain-containing protein</fullName>
    </recommendedName>
</protein>
<dbReference type="GO" id="GO:0043190">
    <property type="term" value="C:ATP-binding cassette (ABC) transporter complex"/>
    <property type="evidence" value="ECO:0007669"/>
    <property type="project" value="InterPro"/>
</dbReference>
<dbReference type="GO" id="GO:1904680">
    <property type="term" value="F:peptide transmembrane transporter activity"/>
    <property type="evidence" value="ECO:0007669"/>
    <property type="project" value="TreeGrafter"/>
</dbReference>
<name>A0A0X3VML2_STRVO</name>
<dbReference type="CDD" id="cd00995">
    <property type="entry name" value="PBP2_NikA_DppA_OppA_like"/>
    <property type="match status" value="1"/>
</dbReference>
<dbReference type="EMBL" id="LLZJ01000401">
    <property type="protein sequence ID" value="KUL45607.1"/>
    <property type="molecule type" value="Genomic_DNA"/>
</dbReference>
<dbReference type="Proteomes" id="UP000053413">
    <property type="component" value="Unassembled WGS sequence"/>
</dbReference>